<gene>
    <name evidence="2" type="ORF">NBR_LOCUS1293</name>
</gene>
<reference evidence="4" key="1">
    <citation type="submission" date="2017-02" db="UniProtKB">
        <authorList>
            <consortium name="WormBaseParasite"/>
        </authorList>
    </citation>
    <scope>IDENTIFICATION</scope>
</reference>
<evidence type="ECO:0000313" key="3">
    <source>
        <dbReference type="Proteomes" id="UP000271162"/>
    </source>
</evidence>
<reference evidence="2 3" key="2">
    <citation type="submission" date="2018-11" db="EMBL/GenBank/DDBJ databases">
        <authorList>
            <consortium name="Pathogen Informatics"/>
        </authorList>
    </citation>
    <scope>NUCLEOTIDE SEQUENCE [LARGE SCALE GENOMIC DNA]</scope>
</reference>
<organism evidence="4">
    <name type="scientific">Nippostrongylus brasiliensis</name>
    <name type="common">Rat hookworm</name>
    <dbReference type="NCBI Taxonomy" id="27835"/>
    <lineage>
        <taxon>Eukaryota</taxon>
        <taxon>Metazoa</taxon>
        <taxon>Ecdysozoa</taxon>
        <taxon>Nematoda</taxon>
        <taxon>Chromadorea</taxon>
        <taxon>Rhabditida</taxon>
        <taxon>Rhabditina</taxon>
        <taxon>Rhabditomorpha</taxon>
        <taxon>Strongyloidea</taxon>
        <taxon>Heligmosomidae</taxon>
        <taxon>Nippostrongylus</taxon>
    </lineage>
</organism>
<accession>A0A0N4XFJ0</accession>
<name>A0A0N4XFJ0_NIPBR</name>
<evidence type="ECO:0000313" key="4">
    <source>
        <dbReference type="WBParaSite" id="NBR_0000129201-mRNA-1"/>
    </source>
</evidence>
<protein>
    <submittedName>
        <fullName evidence="2 4">Uncharacterized protein</fullName>
    </submittedName>
</protein>
<dbReference type="EMBL" id="UYSL01000964">
    <property type="protein sequence ID" value="VDL64650.1"/>
    <property type="molecule type" value="Genomic_DNA"/>
</dbReference>
<dbReference type="WBParaSite" id="NBR_0000129201-mRNA-1">
    <property type="protein sequence ID" value="NBR_0000129201-mRNA-1"/>
    <property type="gene ID" value="NBR_0000129201"/>
</dbReference>
<keyword evidence="3" id="KW-1185">Reference proteome</keyword>
<proteinExistence type="predicted"/>
<dbReference type="AlphaFoldDB" id="A0A0N4XFJ0"/>
<evidence type="ECO:0000256" key="1">
    <source>
        <dbReference type="SAM" id="MobiDB-lite"/>
    </source>
</evidence>
<sequence length="71" mass="7938">MQKVKAAARPAEEPAHTTEGMISVNGVISGFWWPRRRRNMANTCRVKEEVNGRAERGGAQFESPPSPYPLK</sequence>
<feature type="region of interest" description="Disordered" evidence="1">
    <location>
        <begin position="50"/>
        <end position="71"/>
    </location>
</feature>
<evidence type="ECO:0000313" key="2">
    <source>
        <dbReference type="EMBL" id="VDL64650.1"/>
    </source>
</evidence>
<dbReference type="Proteomes" id="UP000271162">
    <property type="component" value="Unassembled WGS sequence"/>
</dbReference>